<evidence type="ECO:0000313" key="4">
    <source>
        <dbReference type="Proteomes" id="UP000265962"/>
    </source>
</evidence>
<organism evidence="3 4">
    <name type="scientific">Propionibacterium ruminifibrarum</name>
    <dbReference type="NCBI Taxonomy" id="1962131"/>
    <lineage>
        <taxon>Bacteria</taxon>
        <taxon>Bacillati</taxon>
        <taxon>Actinomycetota</taxon>
        <taxon>Actinomycetes</taxon>
        <taxon>Propionibacteriales</taxon>
        <taxon>Propionibacteriaceae</taxon>
        <taxon>Propionibacterium</taxon>
    </lineage>
</organism>
<keyword evidence="2" id="KW-1133">Transmembrane helix</keyword>
<dbReference type="Pfam" id="PF04203">
    <property type="entry name" value="Sortase"/>
    <property type="match status" value="1"/>
</dbReference>
<gene>
    <name evidence="3" type="ORF">PROPJV5_1181</name>
</gene>
<reference evidence="4" key="1">
    <citation type="submission" date="2018-02" db="EMBL/GenBank/DDBJ databases">
        <authorList>
            <person name="Hornung B."/>
        </authorList>
    </citation>
    <scope>NUCLEOTIDE SEQUENCE [LARGE SCALE GENOMIC DNA]</scope>
</reference>
<keyword evidence="1" id="KW-0378">Hydrolase</keyword>
<dbReference type="OrthoDB" id="5242879at2"/>
<dbReference type="RefSeq" id="WP_119715417.1">
    <property type="nucleotide sequence ID" value="NZ_OMOH01000004.1"/>
</dbReference>
<proteinExistence type="predicted"/>
<protein>
    <submittedName>
        <fullName evidence="3">Sortase domain</fullName>
    </submittedName>
</protein>
<dbReference type="AlphaFoldDB" id="A0A375I4T0"/>
<name>A0A375I4T0_9ACTN</name>
<dbReference type="InterPro" id="IPR023365">
    <property type="entry name" value="Sortase_dom-sf"/>
</dbReference>
<feature type="transmembrane region" description="Helical" evidence="2">
    <location>
        <begin position="12"/>
        <end position="36"/>
    </location>
</feature>
<dbReference type="Gene3D" id="2.40.260.10">
    <property type="entry name" value="Sortase"/>
    <property type="match status" value="1"/>
</dbReference>
<dbReference type="InterPro" id="IPR042003">
    <property type="entry name" value="Sortase_E"/>
</dbReference>
<dbReference type="CDD" id="cd05830">
    <property type="entry name" value="Sortase_E"/>
    <property type="match status" value="1"/>
</dbReference>
<evidence type="ECO:0000313" key="3">
    <source>
        <dbReference type="EMBL" id="SPF68238.1"/>
    </source>
</evidence>
<keyword evidence="2" id="KW-0472">Membrane</keyword>
<dbReference type="InterPro" id="IPR005754">
    <property type="entry name" value="Sortase"/>
</dbReference>
<sequence length="207" mass="21473">MVGHAQGRRSRLFGVVVGVLVLAVVAGAACIAWVGWGSTAWASSHQADALATYRAGCTGQEFDAAADGEVIGSLSIPALDVEAPIRKGTGGVSLRGGVGWYPTSAEPGQVGNFAVAGYRVGYGQPFAGLLDLDEGDEITVQVCQDTYTYVIDVAPRDLTVASDDGWVLDAVPGRPEQLPTEAVMTLTANQDLLPTGDRAVGFAHLQE</sequence>
<evidence type="ECO:0000256" key="2">
    <source>
        <dbReference type="SAM" id="Phobius"/>
    </source>
</evidence>
<dbReference type="SUPFAM" id="SSF63817">
    <property type="entry name" value="Sortase"/>
    <property type="match status" value="1"/>
</dbReference>
<dbReference type="Proteomes" id="UP000265962">
    <property type="component" value="Unassembled WGS sequence"/>
</dbReference>
<accession>A0A375I4T0</accession>
<keyword evidence="4" id="KW-1185">Reference proteome</keyword>
<evidence type="ECO:0000256" key="1">
    <source>
        <dbReference type="ARBA" id="ARBA00022801"/>
    </source>
</evidence>
<dbReference type="GO" id="GO:0016787">
    <property type="term" value="F:hydrolase activity"/>
    <property type="evidence" value="ECO:0007669"/>
    <property type="project" value="UniProtKB-KW"/>
</dbReference>
<keyword evidence="2" id="KW-0812">Transmembrane</keyword>
<dbReference type="EMBL" id="OMOH01000004">
    <property type="protein sequence ID" value="SPF68238.1"/>
    <property type="molecule type" value="Genomic_DNA"/>
</dbReference>